<keyword evidence="3" id="KW-1185">Reference proteome</keyword>
<dbReference type="Proteomes" id="UP001292094">
    <property type="component" value="Unassembled WGS sequence"/>
</dbReference>
<accession>A0AAE1UNJ4</accession>
<reference evidence="2" key="1">
    <citation type="submission" date="2023-11" db="EMBL/GenBank/DDBJ databases">
        <title>Genome assemblies of two species of porcelain crab, Petrolisthes cinctipes and Petrolisthes manimaculis (Anomura: Porcellanidae).</title>
        <authorList>
            <person name="Angst P."/>
        </authorList>
    </citation>
    <scope>NUCLEOTIDE SEQUENCE</scope>
    <source>
        <strain evidence="2">PB745_02</strain>
        <tissue evidence="2">Gill</tissue>
    </source>
</reference>
<keyword evidence="1" id="KW-0472">Membrane</keyword>
<proteinExistence type="predicted"/>
<dbReference type="AlphaFoldDB" id="A0AAE1UNJ4"/>
<organism evidence="2 3">
    <name type="scientific">Petrolisthes manimaculis</name>
    <dbReference type="NCBI Taxonomy" id="1843537"/>
    <lineage>
        <taxon>Eukaryota</taxon>
        <taxon>Metazoa</taxon>
        <taxon>Ecdysozoa</taxon>
        <taxon>Arthropoda</taxon>
        <taxon>Crustacea</taxon>
        <taxon>Multicrustacea</taxon>
        <taxon>Malacostraca</taxon>
        <taxon>Eumalacostraca</taxon>
        <taxon>Eucarida</taxon>
        <taxon>Decapoda</taxon>
        <taxon>Pleocyemata</taxon>
        <taxon>Anomura</taxon>
        <taxon>Galatheoidea</taxon>
        <taxon>Porcellanidae</taxon>
        <taxon>Petrolisthes</taxon>
    </lineage>
</organism>
<keyword evidence="1" id="KW-0812">Transmembrane</keyword>
<sequence>MPQRQERYDFSVVYEYATIDFSMAKPVLRPQWQSLYYPLSNLVWASVLIMLLLTPFILILVRITECDI</sequence>
<protein>
    <submittedName>
        <fullName evidence="2">Uncharacterized protein</fullName>
    </submittedName>
</protein>
<keyword evidence="1" id="KW-1133">Transmembrane helix</keyword>
<gene>
    <name evidence="2" type="ORF">Pmani_002370</name>
</gene>
<evidence type="ECO:0000313" key="3">
    <source>
        <dbReference type="Proteomes" id="UP001292094"/>
    </source>
</evidence>
<dbReference type="EMBL" id="JAWZYT010000168">
    <property type="protein sequence ID" value="KAK4327141.1"/>
    <property type="molecule type" value="Genomic_DNA"/>
</dbReference>
<comment type="caution">
    <text evidence="2">The sequence shown here is derived from an EMBL/GenBank/DDBJ whole genome shotgun (WGS) entry which is preliminary data.</text>
</comment>
<name>A0AAE1UNJ4_9EUCA</name>
<evidence type="ECO:0000256" key="1">
    <source>
        <dbReference type="SAM" id="Phobius"/>
    </source>
</evidence>
<feature type="transmembrane region" description="Helical" evidence="1">
    <location>
        <begin position="42"/>
        <end position="61"/>
    </location>
</feature>
<evidence type="ECO:0000313" key="2">
    <source>
        <dbReference type="EMBL" id="KAK4327141.1"/>
    </source>
</evidence>